<gene>
    <name evidence="1" type="ORF">AFUS01_LOCUS32159</name>
</gene>
<keyword evidence="2" id="KW-1185">Reference proteome</keyword>
<evidence type="ECO:0000313" key="2">
    <source>
        <dbReference type="Proteomes" id="UP000708208"/>
    </source>
</evidence>
<proteinExistence type="predicted"/>
<protein>
    <submittedName>
        <fullName evidence="1">Uncharacterized protein</fullName>
    </submittedName>
</protein>
<reference evidence="1" key="1">
    <citation type="submission" date="2021-06" db="EMBL/GenBank/DDBJ databases">
        <authorList>
            <person name="Hodson N. C."/>
            <person name="Mongue J. A."/>
            <person name="Jaron S. K."/>
        </authorList>
    </citation>
    <scope>NUCLEOTIDE SEQUENCE</scope>
</reference>
<accession>A0A8J2KY05</accession>
<name>A0A8J2KY05_9HEXA</name>
<dbReference type="EMBL" id="CAJVCH010523202">
    <property type="protein sequence ID" value="CAG7821853.1"/>
    <property type="molecule type" value="Genomic_DNA"/>
</dbReference>
<comment type="caution">
    <text evidence="1">The sequence shown here is derived from an EMBL/GenBank/DDBJ whole genome shotgun (WGS) entry which is preliminary data.</text>
</comment>
<evidence type="ECO:0000313" key="1">
    <source>
        <dbReference type="EMBL" id="CAG7821853.1"/>
    </source>
</evidence>
<organism evidence="1 2">
    <name type="scientific">Allacma fusca</name>
    <dbReference type="NCBI Taxonomy" id="39272"/>
    <lineage>
        <taxon>Eukaryota</taxon>
        <taxon>Metazoa</taxon>
        <taxon>Ecdysozoa</taxon>
        <taxon>Arthropoda</taxon>
        <taxon>Hexapoda</taxon>
        <taxon>Collembola</taxon>
        <taxon>Symphypleona</taxon>
        <taxon>Sminthuridae</taxon>
        <taxon>Allacma</taxon>
    </lineage>
</organism>
<sequence length="87" mass="10260">MTDAPHEKRHSLIDWAAIGENNVFFFGEKLSIRNPIECFFERGQGDIWTHLLDPEIIIYYFSWANWLSQGKKKERQNIGKANSFDKN</sequence>
<dbReference type="Proteomes" id="UP000708208">
    <property type="component" value="Unassembled WGS sequence"/>
</dbReference>
<dbReference type="AlphaFoldDB" id="A0A8J2KY05"/>